<feature type="compositionally biased region" description="Basic and acidic residues" evidence="1">
    <location>
        <begin position="150"/>
        <end position="215"/>
    </location>
</feature>
<reference evidence="2" key="1">
    <citation type="submission" date="2023-07" db="EMBL/GenBank/DDBJ databases">
        <title>Chromosome-level genome assembly of Artemia franciscana.</title>
        <authorList>
            <person name="Jo E."/>
        </authorList>
    </citation>
    <scope>NUCLEOTIDE SEQUENCE</scope>
    <source>
        <tissue evidence="2">Whole body</tissue>
    </source>
</reference>
<feature type="region of interest" description="Disordered" evidence="1">
    <location>
        <begin position="125"/>
        <end position="245"/>
    </location>
</feature>
<proteinExistence type="predicted"/>
<keyword evidence="3" id="KW-1185">Reference proteome</keyword>
<gene>
    <name evidence="2" type="ORF">QYM36_007284</name>
</gene>
<feature type="compositionally biased region" description="Acidic residues" evidence="1">
    <location>
        <begin position="140"/>
        <end position="149"/>
    </location>
</feature>
<name>A0AA88L992_ARTSF</name>
<organism evidence="2 3">
    <name type="scientific">Artemia franciscana</name>
    <name type="common">Brine shrimp</name>
    <name type="synonym">Artemia sanfranciscana</name>
    <dbReference type="NCBI Taxonomy" id="6661"/>
    <lineage>
        <taxon>Eukaryota</taxon>
        <taxon>Metazoa</taxon>
        <taxon>Ecdysozoa</taxon>
        <taxon>Arthropoda</taxon>
        <taxon>Crustacea</taxon>
        <taxon>Branchiopoda</taxon>
        <taxon>Anostraca</taxon>
        <taxon>Artemiidae</taxon>
        <taxon>Artemia</taxon>
    </lineage>
</organism>
<protein>
    <submittedName>
        <fullName evidence="2">Uncharacterized protein</fullName>
    </submittedName>
</protein>
<dbReference type="EMBL" id="JAVRJZ010000011">
    <property type="protein sequence ID" value="KAK2717086.1"/>
    <property type="molecule type" value="Genomic_DNA"/>
</dbReference>
<dbReference type="Proteomes" id="UP001187531">
    <property type="component" value="Unassembled WGS sequence"/>
</dbReference>
<evidence type="ECO:0000256" key="1">
    <source>
        <dbReference type="SAM" id="MobiDB-lite"/>
    </source>
</evidence>
<comment type="caution">
    <text evidence="2">The sequence shown here is derived from an EMBL/GenBank/DDBJ whole genome shotgun (WGS) entry which is preliminary data.</text>
</comment>
<sequence>MRCNGKVCRTLEVEHGLYPSWNATFIFQEGDKTLLDGKFQLKEQRKILGIIVGGRQVGEGEITIKKGELIADTHSVYIRNIRNRQLAIVAKLQIKVQKLYSDLGRAKDENLSLFSHGSSTVLEKLRSNRQRGAKRRLGDIEEEAEDELDLPQKDKEEKLQPLKNDEIEERGKSGDKFEERIDMVKSEKDEKKNQEDEKNETKQEIKFEKEKKAEENLGIVKINGEEGKSKEKIKQETKAETKQKMMKDIVGTIMSEKDM</sequence>
<feature type="compositionally biased region" description="Basic and acidic residues" evidence="1">
    <location>
        <begin position="223"/>
        <end position="245"/>
    </location>
</feature>
<evidence type="ECO:0000313" key="3">
    <source>
        <dbReference type="Proteomes" id="UP001187531"/>
    </source>
</evidence>
<evidence type="ECO:0000313" key="2">
    <source>
        <dbReference type="EMBL" id="KAK2717086.1"/>
    </source>
</evidence>
<accession>A0AA88L992</accession>
<dbReference type="AlphaFoldDB" id="A0AA88L992"/>